<keyword evidence="7" id="KW-0505">Motor protein</keyword>
<accession>A0A3B4ABU7</accession>
<evidence type="ECO:0000313" key="9">
    <source>
        <dbReference type="Ensembl" id="ENSPMGP00000014109.1"/>
    </source>
</evidence>
<name>A0A3B4ABU7_9GOBI</name>
<comment type="similarity">
    <text evidence="7">Belongs to the TRAFAC class myosin-kinesin ATPase superfamily. Kinesin family.</text>
</comment>
<proteinExistence type="inferred from homology"/>
<dbReference type="PANTHER" id="PTHR47969:SF15">
    <property type="entry name" value="CHROMOSOME-ASSOCIATED KINESIN KIF4A-RELATED"/>
    <property type="match status" value="1"/>
</dbReference>
<dbReference type="GO" id="GO:0007018">
    <property type="term" value="P:microtubule-based movement"/>
    <property type="evidence" value="ECO:0007669"/>
    <property type="project" value="InterPro"/>
</dbReference>
<dbReference type="GO" id="GO:0007052">
    <property type="term" value="P:mitotic spindle organization"/>
    <property type="evidence" value="ECO:0007669"/>
    <property type="project" value="TreeGrafter"/>
</dbReference>
<dbReference type="AlphaFoldDB" id="A0A3B4ABU7"/>
<protein>
    <recommendedName>
        <fullName evidence="8">Kinesin motor domain-containing protein</fullName>
    </recommendedName>
</protein>
<dbReference type="Pfam" id="PF00225">
    <property type="entry name" value="Kinesin"/>
    <property type="match status" value="1"/>
</dbReference>
<dbReference type="GO" id="GO:0005875">
    <property type="term" value="C:microtubule associated complex"/>
    <property type="evidence" value="ECO:0007669"/>
    <property type="project" value="TreeGrafter"/>
</dbReference>
<keyword evidence="4 7" id="KW-0067">ATP-binding</keyword>
<keyword evidence="3 7" id="KW-0547">Nucleotide-binding</keyword>
<dbReference type="InterPro" id="IPR036961">
    <property type="entry name" value="Kinesin_motor_dom_sf"/>
</dbReference>
<dbReference type="PANTHER" id="PTHR47969">
    <property type="entry name" value="CHROMOSOME-ASSOCIATED KINESIN KIF4A-RELATED"/>
    <property type="match status" value="1"/>
</dbReference>
<keyword evidence="10" id="KW-1185">Reference proteome</keyword>
<evidence type="ECO:0000256" key="5">
    <source>
        <dbReference type="ARBA" id="ARBA00023054"/>
    </source>
</evidence>
<dbReference type="PROSITE" id="PS50067">
    <property type="entry name" value="KINESIN_MOTOR_2"/>
    <property type="match status" value="1"/>
</dbReference>
<dbReference type="SUPFAM" id="SSF52540">
    <property type="entry name" value="P-loop containing nucleoside triphosphate hydrolases"/>
    <property type="match status" value="1"/>
</dbReference>
<dbReference type="GO" id="GO:0003777">
    <property type="term" value="F:microtubule motor activity"/>
    <property type="evidence" value="ECO:0007669"/>
    <property type="project" value="InterPro"/>
</dbReference>
<evidence type="ECO:0000256" key="7">
    <source>
        <dbReference type="PROSITE-ProRule" id="PRU00283"/>
    </source>
</evidence>
<reference evidence="9" key="2">
    <citation type="submission" date="2025-09" db="UniProtKB">
        <authorList>
            <consortium name="Ensembl"/>
        </authorList>
    </citation>
    <scope>IDENTIFICATION</scope>
</reference>
<dbReference type="Gene3D" id="3.40.850.10">
    <property type="entry name" value="Kinesin motor domain"/>
    <property type="match status" value="1"/>
</dbReference>
<dbReference type="Ensembl" id="ENSPMGT00000015053.1">
    <property type="protein sequence ID" value="ENSPMGP00000014109.1"/>
    <property type="gene ID" value="ENSPMGG00000011584.1"/>
</dbReference>
<evidence type="ECO:0000313" key="10">
    <source>
        <dbReference type="Proteomes" id="UP000261520"/>
    </source>
</evidence>
<evidence type="ECO:0000256" key="4">
    <source>
        <dbReference type="ARBA" id="ARBA00022840"/>
    </source>
</evidence>
<dbReference type="GO" id="GO:0051231">
    <property type="term" value="P:spindle elongation"/>
    <property type="evidence" value="ECO:0007669"/>
    <property type="project" value="TreeGrafter"/>
</dbReference>
<reference evidence="9" key="1">
    <citation type="submission" date="2025-08" db="UniProtKB">
        <authorList>
            <consortium name="Ensembl"/>
        </authorList>
    </citation>
    <scope>IDENTIFICATION</scope>
</reference>
<dbReference type="Proteomes" id="UP000261520">
    <property type="component" value="Unplaced"/>
</dbReference>
<evidence type="ECO:0000256" key="1">
    <source>
        <dbReference type="ARBA" id="ARBA00004245"/>
    </source>
</evidence>
<evidence type="ECO:0000256" key="3">
    <source>
        <dbReference type="ARBA" id="ARBA00022741"/>
    </source>
</evidence>
<sequence>LEDEDAKVIPVRVALRSRPLVPKEINEGCQCCLTFVPGEPQVIVGTEKAFTYDYVFDPTVEQEEVFKTAVSSLLSGYHATVLAYGQTGSGKTYSMGGTYTAAQEGDPSVGVIPRVIRKIFEEKENATECEFCLAVSYLEIYNEEILDLLSTSKDKPALSIREDPKDGIKVSGVASSFTIVRVLVWPYMKLFCRSWA</sequence>
<dbReference type="SMART" id="SM00129">
    <property type="entry name" value="KISc"/>
    <property type="match status" value="1"/>
</dbReference>
<feature type="binding site" evidence="7">
    <location>
        <begin position="85"/>
        <end position="92"/>
    </location>
    <ligand>
        <name>ATP</name>
        <dbReference type="ChEBI" id="CHEBI:30616"/>
    </ligand>
</feature>
<dbReference type="InterPro" id="IPR027640">
    <property type="entry name" value="Kinesin-like_fam"/>
</dbReference>
<dbReference type="InterPro" id="IPR027417">
    <property type="entry name" value="P-loop_NTPase"/>
</dbReference>
<organism evidence="9 10">
    <name type="scientific">Periophthalmus magnuspinnatus</name>
    <dbReference type="NCBI Taxonomy" id="409849"/>
    <lineage>
        <taxon>Eukaryota</taxon>
        <taxon>Metazoa</taxon>
        <taxon>Chordata</taxon>
        <taxon>Craniata</taxon>
        <taxon>Vertebrata</taxon>
        <taxon>Euteleostomi</taxon>
        <taxon>Actinopterygii</taxon>
        <taxon>Neopterygii</taxon>
        <taxon>Teleostei</taxon>
        <taxon>Neoteleostei</taxon>
        <taxon>Acanthomorphata</taxon>
        <taxon>Gobiaria</taxon>
        <taxon>Gobiiformes</taxon>
        <taxon>Gobioidei</taxon>
        <taxon>Gobiidae</taxon>
        <taxon>Oxudercinae</taxon>
        <taxon>Periophthalmus</taxon>
    </lineage>
</organism>
<feature type="domain" description="Kinesin motor" evidence="8">
    <location>
        <begin position="10"/>
        <end position="196"/>
    </location>
</feature>
<dbReference type="GO" id="GO:0005524">
    <property type="term" value="F:ATP binding"/>
    <property type="evidence" value="ECO:0007669"/>
    <property type="project" value="UniProtKB-UniRule"/>
</dbReference>
<dbReference type="InterPro" id="IPR001752">
    <property type="entry name" value="Kinesin_motor_dom"/>
</dbReference>
<evidence type="ECO:0000259" key="8">
    <source>
        <dbReference type="PROSITE" id="PS50067"/>
    </source>
</evidence>
<keyword evidence="6" id="KW-0206">Cytoskeleton</keyword>
<keyword evidence="2" id="KW-0963">Cytoplasm</keyword>
<comment type="subcellular location">
    <subcellularLocation>
        <location evidence="1">Cytoplasm</location>
        <location evidence="1">Cytoskeleton</location>
    </subcellularLocation>
</comment>
<keyword evidence="5" id="KW-0175">Coiled coil</keyword>
<dbReference type="STRING" id="409849.ENSPMGP00000014109"/>
<evidence type="ECO:0000256" key="6">
    <source>
        <dbReference type="ARBA" id="ARBA00023212"/>
    </source>
</evidence>
<evidence type="ECO:0000256" key="2">
    <source>
        <dbReference type="ARBA" id="ARBA00022490"/>
    </source>
</evidence>
<dbReference type="GO" id="GO:0008017">
    <property type="term" value="F:microtubule binding"/>
    <property type="evidence" value="ECO:0007669"/>
    <property type="project" value="InterPro"/>
</dbReference>